<feature type="transmembrane region" description="Helical" evidence="1">
    <location>
        <begin position="6"/>
        <end position="29"/>
    </location>
</feature>
<dbReference type="Pfam" id="PF05437">
    <property type="entry name" value="AzlD"/>
    <property type="match status" value="1"/>
</dbReference>
<keyword evidence="1" id="KW-0812">Transmembrane</keyword>
<dbReference type="Proteomes" id="UP000698222">
    <property type="component" value="Unassembled WGS sequence"/>
</dbReference>
<proteinExistence type="predicted"/>
<dbReference type="InterPro" id="IPR036592">
    <property type="entry name" value="PSI_PsaL_sf"/>
</dbReference>
<feature type="transmembrane region" description="Helical" evidence="1">
    <location>
        <begin position="68"/>
        <end position="85"/>
    </location>
</feature>
<keyword evidence="1" id="KW-1133">Transmembrane helix</keyword>
<dbReference type="EMBL" id="JAGIOC010000001">
    <property type="protein sequence ID" value="MBP2408956.1"/>
    <property type="molecule type" value="Genomic_DNA"/>
</dbReference>
<name>A0ABS4YJH5_9MICO</name>
<evidence type="ECO:0000313" key="3">
    <source>
        <dbReference type="Proteomes" id="UP000698222"/>
    </source>
</evidence>
<evidence type="ECO:0000313" key="2">
    <source>
        <dbReference type="EMBL" id="MBP2408956.1"/>
    </source>
</evidence>
<protein>
    <submittedName>
        <fullName evidence="2">Branched-subunit amino acid transport protein AzlD</fullName>
    </submittedName>
</protein>
<sequence length="108" mass="11373">MPEPSYFLAVMVIGLGITFALRAVPFVILGPLRDSRFVGMMAVWMPVGILAILTVSTLRTSIDAEPDRIVPAVAATAVTIAAHLLGGRRTLVSVGLGTLTFVALVNLI</sequence>
<organism evidence="2 3">
    <name type="scientific">Brachybacterium fresconis</name>
    <dbReference type="NCBI Taxonomy" id="173363"/>
    <lineage>
        <taxon>Bacteria</taxon>
        <taxon>Bacillati</taxon>
        <taxon>Actinomycetota</taxon>
        <taxon>Actinomycetes</taxon>
        <taxon>Micrococcales</taxon>
        <taxon>Dermabacteraceae</taxon>
        <taxon>Brachybacterium</taxon>
    </lineage>
</organism>
<comment type="caution">
    <text evidence="2">The sequence shown here is derived from an EMBL/GenBank/DDBJ whole genome shotgun (WGS) entry which is preliminary data.</text>
</comment>
<keyword evidence="1" id="KW-0472">Membrane</keyword>
<gene>
    <name evidence="2" type="ORF">JOF44_001859</name>
</gene>
<accession>A0ABS4YJH5</accession>
<feature type="transmembrane region" description="Helical" evidence="1">
    <location>
        <begin position="41"/>
        <end position="62"/>
    </location>
</feature>
<dbReference type="InterPro" id="IPR008407">
    <property type="entry name" value="Brnchd-chn_aa_trnsp_AzlD"/>
</dbReference>
<dbReference type="SUPFAM" id="SSF81568">
    <property type="entry name" value="Photosystem I reaction center subunit XI, PsaL"/>
    <property type="match status" value="1"/>
</dbReference>
<keyword evidence="3" id="KW-1185">Reference proteome</keyword>
<reference evidence="2 3" key="1">
    <citation type="submission" date="2021-03" db="EMBL/GenBank/DDBJ databases">
        <title>Sequencing the genomes of 1000 actinobacteria strains.</title>
        <authorList>
            <person name="Klenk H.-P."/>
        </authorList>
    </citation>
    <scope>NUCLEOTIDE SEQUENCE [LARGE SCALE GENOMIC DNA]</scope>
    <source>
        <strain evidence="2 3">DSM 14564</strain>
    </source>
</reference>
<feature type="transmembrane region" description="Helical" evidence="1">
    <location>
        <begin position="90"/>
        <end position="107"/>
    </location>
</feature>
<dbReference type="RefSeq" id="WP_209890167.1">
    <property type="nucleotide sequence ID" value="NZ_BAAAJV010000005.1"/>
</dbReference>
<evidence type="ECO:0000256" key="1">
    <source>
        <dbReference type="SAM" id="Phobius"/>
    </source>
</evidence>